<organism evidence="4 5">
    <name type="scientific">Pseudopedobacter beijingensis</name>
    <dbReference type="NCBI Taxonomy" id="1207056"/>
    <lineage>
        <taxon>Bacteria</taxon>
        <taxon>Pseudomonadati</taxon>
        <taxon>Bacteroidota</taxon>
        <taxon>Sphingobacteriia</taxon>
        <taxon>Sphingobacteriales</taxon>
        <taxon>Sphingobacteriaceae</taxon>
        <taxon>Pseudopedobacter</taxon>
    </lineage>
</organism>
<gene>
    <name evidence="4" type="ORF">ACFSAH_18110</name>
</gene>
<reference evidence="5" key="1">
    <citation type="journal article" date="2019" name="Int. J. Syst. Evol. Microbiol.">
        <title>The Global Catalogue of Microorganisms (GCM) 10K type strain sequencing project: providing services to taxonomists for standard genome sequencing and annotation.</title>
        <authorList>
            <consortium name="The Broad Institute Genomics Platform"/>
            <consortium name="The Broad Institute Genome Sequencing Center for Infectious Disease"/>
            <person name="Wu L."/>
            <person name="Ma J."/>
        </authorList>
    </citation>
    <scope>NUCLEOTIDE SEQUENCE [LARGE SCALE GENOMIC DNA]</scope>
    <source>
        <strain evidence="5">CCUG 53762</strain>
    </source>
</reference>
<evidence type="ECO:0000259" key="3">
    <source>
        <dbReference type="Pfam" id="PF03629"/>
    </source>
</evidence>
<sequence>MNLRFIKYTVLMLIGISTVSSSCSAVKDKEATLAKVEKEEAPTKGKTNGIDKNFHLYLLVGQSNMAGRGSIDEISKQTNAHILSLNKEGKWVVAQDPIHFDRPGYVGVGPGLSFANTLLGLENNKKIKIGLIPCAVGGSGIESWREGIRFSKDFPDYPYDDAIKRAEIALKSGVLKGILWHQGESDTNEIRKAKYMDRLKKLVADFRKDLNAPGVPFVVGELGYYKENFKDFNSVLQNVAKEIENSALVTAEGLTPISDGVHLDTKSARELGKRYAEAMYQLRKK</sequence>
<feature type="signal peptide" evidence="2">
    <location>
        <begin position="1"/>
        <end position="25"/>
    </location>
</feature>
<keyword evidence="2" id="KW-0732">Signal</keyword>
<evidence type="ECO:0000313" key="5">
    <source>
        <dbReference type="Proteomes" id="UP001597118"/>
    </source>
</evidence>
<dbReference type="PANTHER" id="PTHR31988:SF19">
    <property type="entry name" value="9-O-ACETYL-N-ACETYLNEURAMINIC ACID DEACETYLASE-RELATED"/>
    <property type="match status" value="1"/>
</dbReference>
<name>A0ABW4IIJ5_9SPHI</name>
<dbReference type="PANTHER" id="PTHR31988">
    <property type="entry name" value="ESTERASE, PUTATIVE (DUF303)-RELATED"/>
    <property type="match status" value="1"/>
</dbReference>
<dbReference type="InterPro" id="IPR052940">
    <property type="entry name" value="Carb_Esterase_6"/>
</dbReference>
<feature type="chain" id="PRO_5045654776" evidence="2">
    <location>
        <begin position="26"/>
        <end position="285"/>
    </location>
</feature>
<dbReference type="RefSeq" id="WP_379664160.1">
    <property type="nucleotide sequence ID" value="NZ_JBHUDG010000050.1"/>
</dbReference>
<keyword evidence="5" id="KW-1185">Reference proteome</keyword>
<evidence type="ECO:0000313" key="4">
    <source>
        <dbReference type="EMBL" id="MFD1631794.1"/>
    </source>
</evidence>
<dbReference type="Gene3D" id="3.40.50.1110">
    <property type="entry name" value="SGNH hydrolase"/>
    <property type="match status" value="1"/>
</dbReference>
<proteinExistence type="predicted"/>
<dbReference type="Pfam" id="PF03629">
    <property type="entry name" value="SASA"/>
    <property type="match status" value="1"/>
</dbReference>
<protein>
    <submittedName>
        <fullName evidence="4">Sialate O-acetylesterase</fullName>
    </submittedName>
</protein>
<feature type="domain" description="Sialate O-acetylesterase" evidence="3">
    <location>
        <begin position="54"/>
        <end position="281"/>
    </location>
</feature>
<dbReference type="PROSITE" id="PS51257">
    <property type="entry name" value="PROKAR_LIPOPROTEIN"/>
    <property type="match status" value="1"/>
</dbReference>
<accession>A0ABW4IIJ5</accession>
<evidence type="ECO:0000256" key="2">
    <source>
        <dbReference type="SAM" id="SignalP"/>
    </source>
</evidence>
<dbReference type="InterPro" id="IPR036514">
    <property type="entry name" value="SGNH_hydro_sf"/>
</dbReference>
<dbReference type="EMBL" id="JBHUDG010000050">
    <property type="protein sequence ID" value="MFD1631794.1"/>
    <property type="molecule type" value="Genomic_DNA"/>
</dbReference>
<keyword evidence="1" id="KW-0378">Hydrolase</keyword>
<dbReference type="Proteomes" id="UP001597118">
    <property type="component" value="Unassembled WGS sequence"/>
</dbReference>
<dbReference type="SUPFAM" id="SSF52266">
    <property type="entry name" value="SGNH hydrolase"/>
    <property type="match status" value="1"/>
</dbReference>
<dbReference type="InterPro" id="IPR005181">
    <property type="entry name" value="SASA"/>
</dbReference>
<comment type="caution">
    <text evidence="4">The sequence shown here is derived from an EMBL/GenBank/DDBJ whole genome shotgun (WGS) entry which is preliminary data.</text>
</comment>
<evidence type="ECO:0000256" key="1">
    <source>
        <dbReference type="ARBA" id="ARBA00022801"/>
    </source>
</evidence>